<feature type="transmembrane region" description="Helical" evidence="8">
    <location>
        <begin position="154"/>
        <end position="174"/>
    </location>
</feature>
<dbReference type="GO" id="GO:0005886">
    <property type="term" value="C:plasma membrane"/>
    <property type="evidence" value="ECO:0007669"/>
    <property type="project" value="UniProtKB-SubCell"/>
</dbReference>
<feature type="transmembrane region" description="Helical" evidence="8">
    <location>
        <begin position="518"/>
        <end position="541"/>
    </location>
</feature>
<dbReference type="InterPro" id="IPR035906">
    <property type="entry name" value="MetI-like_sf"/>
</dbReference>
<feature type="transmembrane region" description="Helical" evidence="8">
    <location>
        <begin position="34"/>
        <end position="57"/>
    </location>
</feature>
<comment type="similarity">
    <text evidence="8">Belongs to the binding-protein-dependent transport system permease family.</text>
</comment>
<dbReference type="AlphaFoldDB" id="A0A411YDJ4"/>
<evidence type="ECO:0000259" key="10">
    <source>
        <dbReference type="PROSITE" id="PS50928"/>
    </source>
</evidence>
<evidence type="ECO:0000256" key="1">
    <source>
        <dbReference type="ARBA" id="ARBA00004429"/>
    </source>
</evidence>
<keyword evidence="4" id="KW-0997">Cell inner membrane</keyword>
<feature type="domain" description="ABC transmembrane type-1" evidence="10">
    <location>
        <begin position="350"/>
        <end position="540"/>
    </location>
</feature>
<gene>
    <name evidence="11" type="ORF">ER308_06815</name>
</gene>
<dbReference type="InterPro" id="IPR000515">
    <property type="entry name" value="MetI-like"/>
</dbReference>
<dbReference type="RefSeq" id="WP_131154278.1">
    <property type="nucleotide sequence ID" value="NZ_CP036402.1"/>
</dbReference>
<keyword evidence="6 8" id="KW-1133">Transmembrane helix</keyword>
<dbReference type="OrthoDB" id="5100908at2"/>
<dbReference type="CDD" id="cd06261">
    <property type="entry name" value="TM_PBP2"/>
    <property type="match status" value="2"/>
</dbReference>
<reference evidence="11 12" key="1">
    <citation type="submission" date="2019-01" db="EMBL/GenBank/DDBJ databases">
        <title>Egibacter rhizosphaerae EGI 80759T.</title>
        <authorList>
            <person name="Chen D.-D."/>
            <person name="Tian Y."/>
            <person name="Jiao J.-Y."/>
            <person name="Zhang X.-T."/>
            <person name="Zhang Y.-G."/>
            <person name="Zhang Y."/>
            <person name="Xiao M."/>
            <person name="Shu W.-S."/>
            <person name="Li W.-J."/>
        </authorList>
    </citation>
    <scope>NUCLEOTIDE SEQUENCE [LARGE SCALE GENOMIC DNA]</scope>
    <source>
        <strain evidence="11 12">EGI 80759</strain>
    </source>
</reference>
<feature type="transmembrane region" description="Helical" evidence="8">
    <location>
        <begin position="114"/>
        <end position="134"/>
    </location>
</feature>
<name>A0A411YDJ4_9ACTN</name>
<protein>
    <submittedName>
        <fullName evidence="11">Iron ABC transporter permease</fullName>
    </submittedName>
</protein>
<evidence type="ECO:0000256" key="8">
    <source>
        <dbReference type="RuleBase" id="RU363032"/>
    </source>
</evidence>
<comment type="subcellular location">
    <subcellularLocation>
        <location evidence="1">Cell inner membrane</location>
        <topology evidence="1">Multi-pass membrane protein</topology>
    </subcellularLocation>
    <subcellularLocation>
        <location evidence="8">Cell membrane</location>
        <topology evidence="8">Multi-pass membrane protein</topology>
    </subcellularLocation>
</comment>
<evidence type="ECO:0000256" key="9">
    <source>
        <dbReference type="SAM" id="MobiDB-lite"/>
    </source>
</evidence>
<sequence length="551" mass="57360">MATASAPAPNAPPPGTASAPRDSRESSRRGRPPVALVVPAVLAALAALLPLSYLVLRALDDGGQAVDRLRSAQTVDVLANTLLLTGLVTIGCIAIGVPLAWLVTRTDLPARRTWTVLAALPLVIPSYVASYAFIAAFGPGGVLAELTPVVPPSIYGLPGAVLVLVLVSYPYVLLTVRGALLGADPSLEDASRSLGVSRAATFRRVTLPLLRPAIGAGGLLVALYALSDFGAVSLLRFDSFTRAIYNSYRAGFDRTGAVVLALVLVALTAALLLIEARFRGRARQHRAGSGATRTAHPVRLGRWKWPAVAFVASVVGLALVVPLGVLGYWLARGVAEGEPLRLAGQSWVAAWGSVRAAGLAAVAAAALAIPVAVLSVRYRRGSTILLERATYLGYALPGVVIALALVFFGARWGGPLYQSLAMLVFAYVVLFLPQAVGATRATALQLPPSLEDAARGLGEPAWKVLWRVTIPLLRPGVIAGGALVFLTAMKELPATLLLGPTGGRTLATDVWNATNEAFFARAAAPALLLVLIAGVPMALLLHRRHGLGGFA</sequence>
<feature type="transmembrane region" description="Helical" evidence="8">
    <location>
        <begin position="77"/>
        <end position="102"/>
    </location>
</feature>
<evidence type="ECO:0000313" key="11">
    <source>
        <dbReference type="EMBL" id="QBI19281.1"/>
    </source>
</evidence>
<evidence type="ECO:0000256" key="2">
    <source>
        <dbReference type="ARBA" id="ARBA00022448"/>
    </source>
</evidence>
<dbReference type="PANTHER" id="PTHR43357:SF3">
    <property type="entry name" value="FE(3+)-TRANSPORT SYSTEM PERMEASE PROTEIN FBPB 2"/>
    <property type="match status" value="1"/>
</dbReference>
<dbReference type="KEGG" id="erz:ER308_06815"/>
<keyword evidence="3" id="KW-1003">Cell membrane</keyword>
<evidence type="ECO:0000256" key="3">
    <source>
        <dbReference type="ARBA" id="ARBA00022475"/>
    </source>
</evidence>
<feature type="region of interest" description="Disordered" evidence="9">
    <location>
        <begin position="1"/>
        <end position="30"/>
    </location>
</feature>
<keyword evidence="5 8" id="KW-0812">Transmembrane</keyword>
<evidence type="ECO:0000256" key="6">
    <source>
        <dbReference type="ARBA" id="ARBA00022989"/>
    </source>
</evidence>
<dbReference type="GO" id="GO:0055085">
    <property type="term" value="P:transmembrane transport"/>
    <property type="evidence" value="ECO:0007669"/>
    <property type="project" value="InterPro"/>
</dbReference>
<evidence type="ECO:0000313" key="12">
    <source>
        <dbReference type="Proteomes" id="UP000291469"/>
    </source>
</evidence>
<feature type="transmembrane region" description="Helical" evidence="8">
    <location>
        <begin position="255"/>
        <end position="274"/>
    </location>
</feature>
<keyword evidence="2 8" id="KW-0813">Transport</keyword>
<evidence type="ECO:0000256" key="5">
    <source>
        <dbReference type="ARBA" id="ARBA00022692"/>
    </source>
</evidence>
<dbReference type="PROSITE" id="PS50928">
    <property type="entry name" value="ABC_TM1"/>
    <property type="match status" value="2"/>
</dbReference>
<accession>A0A411YDJ4</accession>
<feature type="transmembrane region" description="Helical" evidence="8">
    <location>
        <begin position="390"/>
        <end position="410"/>
    </location>
</feature>
<dbReference type="EMBL" id="CP036402">
    <property type="protein sequence ID" value="QBI19281.1"/>
    <property type="molecule type" value="Genomic_DNA"/>
</dbReference>
<organism evidence="11 12">
    <name type="scientific">Egibacter rhizosphaerae</name>
    <dbReference type="NCBI Taxonomy" id="1670831"/>
    <lineage>
        <taxon>Bacteria</taxon>
        <taxon>Bacillati</taxon>
        <taxon>Actinomycetota</taxon>
        <taxon>Nitriliruptoria</taxon>
        <taxon>Egibacterales</taxon>
        <taxon>Egibacteraceae</taxon>
        <taxon>Egibacter</taxon>
    </lineage>
</organism>
<feature type="transmembrane region" description="Helical" evidence="8">
    <location>
        <begin position="356"/>
        <end position="378"/>
    </location>
</feature>
<dbReference type="Proteomes" id="UP000291469">
    <property type="component" value="Chromosome"/>
</dbReference>
<feature type="transmembrane region" description="Helical" evidence="8">
    <location>
        <begin position="472"/>
        <end position="489"/>
    </location>
</feature>
<proteinExistence type="inferred from homology"/>
<feature type="transmembrane region" description="Helical" evidence="8">
    <location>
        <begin position="213"/>
        <end position="235"/>
    </location>
</feature>
<feature type="transmembrane region" description="Helical" evidence="8">
    <location>
        <begin position="307"/>
        <end position="331"/>
    </location>
</feature>
<dbReference type="SUPFAM" id="SSF161098">
    <property type="entry name" value="MetI-like"/>
    <property type="match status" value="2"/>
</dbReference>
<dbReference type="Pfam" id="PF00528">
    <property type="entry name" value="BPD_transp_1"/>
    <property type="match status" value="2"/>
</dbReference>
<keyword evidence="7 8" id="KW-0472">Membrane</keyword>
<keyword evidence="12" id="KW-1185">Reference proteome</keyword>
<evidence type="ECO:0000256" key="7">
    <source>
        <dbReference type="ARBA" id="ARBA00023136"/>
    </source>
</evidence>
<feature type="domain" description="ABC transmembrane type-1" evidence="10">
    <location>
        <begin position="78"/>
        <end position="273"/>
    </location>
</feature>
<dbReference type="Gene3D" id="1.10.3720.10">
    <property type="entry name" value="MetI-like"/>
    <property type="match status" value="2"/>
</dbReference>
<feature type="transmembrane region" description="Helical" evidence="8">
    <location>
        <begin position="416"/>
        <end position="436"/>
    </location>
</feature>
<evidence type="ECO:0000256" key="4">
    <source>
        <dbReference type="ARBA" id="ARBA00022519"/>
    </source>
</evidence>
<dbReference type="PANTHER" id="PTHR43357">
    <property type="entry name" value="INNER MEMBRANE ABC TRANSPORTER PERMEASE PROTEIN YDCV"/>
    <property type="match status" value="1"/>
</dbReference>